<sequence>MARRITNNDKRRIIESINSWSLQDKITWERLCDSVTKKIGRRPTRQALYMHKDIVSAFEVKKGIIKSKLKCQVRPGNLQVAAERIERLEKKIEDSAKIIDAQREYINKLLLFCSRHNIRECDVTQRS</sequence>
<name>A0A014NMU5_9GAMM</name>
<dbReference type="OrthoDB" id="8702396at2"/>
<comment type="caution">
    <text evidence="1">The sequence shown here is derived from an EMBL/GenBank/DDBJ whole genome shotgun (WGS) entry which is preliminary data.</text>
</comment>
<evidence type="ECO:0000313" key="1">
    <source>
        <dbReference type="EMBL" id="EXU75150.1"/>
    </source>
</evidence>
<dbReference type="EMBL" id="JFHN01000051">
    <property type="protein sequence ID" value="EXU75150.1"/>
    <property type="molecule type" value="Genomic_DNA"/>
</dbReference>
<dbReference type="Proteomes" id="UP000019918">
    <property type="component" value="Unassembled WGS sequence"/>
</dbReference>
<proteinExistence type="predicted"/>
<evidence type="ECO:0000313" key="2">
    <source>
        <dbReference type="Proteomes" id="UP000019918"/>
    </source>
</evidence>
<organism evidence="1 2">
    <name type="scientific">Erwinia mallotivora</name>
    <dbReference type="NCBI Taxonomy" id="69222"/>
    <lineage>
        <taxon>Bacteria</taxon>
        <taxon>Pseudomonadati</taxon>
        <taxon>Pseudomonadota</taxon>
        <taxon>Gammaproteobacteria</taxon>
        <taxon>Enterobacterales</taxon>
        <taxon>Erwiniaceae</taxon>
        <taxon>Erwinia</taxon>
    </lineage>
</organism>
<dbReference type="STRING" id="69222.BG55_12880"/>
<gene>
    <name evidence="1" type="ORF">BG55_12880</name>
</gene>
<dbReference type="RefSeq" id="WP_152542763.1">
    <property type="nucleotide sequence ID" value="NZ_JFHN01000051.1"/>
</dbReference>
<reference evidence="1 2" key="1">
    <citation type="submission" date="2014-02" db="EMBL/GenBank/DDBJ databases">
        <title>Draft genome of Erwinia mallotivora strain BT-MARDI, a papaya dieback pathogen.</title>
        <authorList>
            <person name="Redzuan R."/>
            <person name="Abu Bakar N."/>
            <person name="Badrun R."/>
            <person name="Mohd Raih M.F."/>
            <person name="Rozano L."/>
            <person name="Mat Amin N."/>
        </authorList>
    </citation>
    <scope>NUCLEOTIDE SEQUENCE [LARGE SCALE GENOMIC DNA]</scope>
    <source>
        <strain evidence="1 2">BT-MARDI</strain>
    </source>
</reference>
<accession>A0A014NMU5</accession>
<dbReference type="AlphaFoldDB" id="A0A014NMU5"/>
<protein>
    <submittedName>
        <fullName evidence="1">Uncharacterized protein</fullName>
    </submittedName>
</protein>
<keyword evidence="2" id="KW-1185">Reference proteome</keyword>